<feature type="transmembrane region" description="Helical" evidence="1">
    <location>
        <begin position="60"/>
        <end position="76"/>
    </location>
</feature>
<organism evidence="2 3">
    <name type="scientific">Oesophagostomum dentatum</name>
    <name type="common">Nodular worm</name>
    <dbReference type="NCBI Taxonomy" id="61180"/>
    <lineage>
        <taxon>Eukaryota</taxon>
        <taxon>Metazoa</taxon>
        <taxon>Ecdysozoa</taxon>
        <taxon>Nematoda</taxon>
        <taxon>Chromadorea</taxon>
        <taxon>Rhabditida</taxon>
        <taxon>Rhabditina</taxon>
        <taxon>Rhabditomorpha</taxon>
        <taxon>Strongyloidea</taxon>
        <taxon>Strongylidae</taxon>
        <taxon>Oesophagostomum</taxon>
    </lineage>
</organism>
<keyword evidence="1" id="KW-0812">Transmembrane</keyword>
<keyword evidence="3" id="KW-1185">Reference proteome</keyword>
<reference evidence="2 3" key="1">
    <citation type="submission" date="2014-03" db="EMBL/GenBank/DDBJ databases">
        <title>Draft genome of the hookworm Oesophagostomum dentatum.</title>
        <authorList>
            <person name="Mitreva M."/>
        </authorList>
    </citation>
    <scope>NUCLEOTIDE SEQUENCE [LARGE SCALE GENOMIC DNA]</scope>
    <source>
        <strain evidence="2 3">OD-Hann</strain>
    </source>
</reference>
<dbReference type="Proteomes" id="UP000053660">
    <property type="component" value="Unassembled WGS sequence"/>
</dbReference>
<keyword evidence="1" id="KW-0472">Membrane</keyword>
<dbReference type="AlphaFoldDB" id="A0A0B1TUG7"/>
<accession>A0A0B1TUG7</accession>
<evidence type="ECO:0000313" key="3">
    <source>
        <dbReference type="Proteomes" id="UP000053660"/>
    </source>
</evidence>
<dbReference type="EMBL" id="KN549205">
    <property type="protein sequence ID" value="KHJ99771.1"/>
    <property type="molecule type" value="Genomic_DNA"/>
</dbReference>
<gene>
    <name evidence="2" type="ORF">OESDEN_00226</name>
</gene>
<name>A0A0B1TUG7_OESDE</name>
<feature type="transmembrane region" description="Helical" evidence="1">
    <location>
        <begin position="31"/>
        <end position="54"/>
    </location>
</feature>
<protein>
    <submittedName>
        <fullName evidence="2">Uncharacterized protein</fullName>
    </submittedName>
</protein>
<sequence length="77" mass="9188">MEQFIFLDSGFLSHSLPRRKIKCHIKARRMILWYLTLSTFFLSTSFIGYAWITLKRKDQQVIFSILAFIAGLILLWF</sequence>
<keyword evidence="1" id="KW-1133">Transmembrane helix</keyword>
<evidence type="ECO:0000313" key="2">
    <source>
        <dbReference type="EMBL" id="KHJ99771.1"/>
    </source>
</evidence>
<feature type="non-terminal residue" evidence="2">
    <location>
        <position position="77"/>
    </location>
</feature>
<dbReference type="OrthoDB" id="3169036at2759"/>
<evidence type="ECO:0000256" key="1">
    <source>
        <dbReference type="SAM" id="Phobius"/>
    </source>
</evidence>
<proteinExistence type="predicted"/>